<proteinExistence type="predicted"/>
<keyword evidence="2" id="KW-1185">Reference proteome</keyword>
<name>A0A8J8MQT5_9FIRM</name>
<dbReference type="GO" id="GO:0003677">
    <property type="term" value="F:DNA binding"/>
    <property type="evidence" value="ECO:0007669"/>
    <property type="project" value="InterPro"/>
</dbReference>
<dbReference type="Proteomes" id="UP000683246">
    <property type="component" value="Plasmid pVpro"/>
</dbReference>
<evidence type="ECO:0000313" key="1">
    <source>
        <dbReference type="EMBL" id="QUI25927.1"/>
    </source>
</evidence>
<dbReference type="EMBL" id="CP058650">
    <property type="protein sequence ID" value="QUI25927.1"/>
    <property type="molecule type" value="Genomic_DNA"/>
</dbReference>
<reference evidence="1" key="1">
    <citation type="submission" date="2020-07" db="EMBL/GenBank/DDBJ databases">
        <title>Vallitalea pronyensis genome.</title>
        <authorList>
            <person name="Postec A."/>
        </authorList>
    </citation>
    <scope>NUCLEOTIDE SEQUENCE</scope>
    <source>
        <strain evidence="1">FatNI3</strain>
        <plasmid evidence="1">pVpro</plasmid>
    </source>
</reference>
<sequence>MSRLDDLTGRKFGKLTPIEYLKEHKKWLCRCDCGKEIKVYATNLKQGRTVTCGCTKEWYGDIVGKKFGRLTVKKNLGYDKNKKSTLYECECDCGKIKTVARKSLLRDKAKTLSCGCLHDELFSNNREKTGYIDNTYVSMLESKHIRSNNTSGYTGVTWCKLKQKWKSQIGFKNKNYHLGYHDDIQDAVNARKDAEENIHGKFLEWYYNCYNKEKD</sequence>
<dbReference type="KEGG" id="vpy:HZI73_26300"/>
<evidence type="ECO:0008006" key="3">
    <source>
        <dbReference type="Google" id="ProtNLM"/>
    </source>
</evidence>
<evidence type="ECO:0000313" key="2">
    <source>
        <dbReference type="Proteomes" id="UP000683246"/>
    </source>
</evidence>
<dbReference type="SUPFAM" id="SSF54171">
    <property type="entry name" value="DNA-binding domain"/>
    <property type="match status" value="1"/>
</dbReference>
<dbReference type="RefSeq" id="WP_212698960.1">
    <property type="nucleotide sequence ID" value="NZ_CP058650.1"/>
</dbReference>
<dbReference type="AlphaFoldDB" id="A0A8J8MQT5"/>
<protein>
    <recommendedName>
        <fullName evidence="3">AP2 domain-containing protein</fullName>
    </recommendedName>
</protein>
<geneLocation type="plasmid" evidence="1 2">
    <name>pVpro</name>
</geneLocation>
<gene>
    <name evidence="1" type="ORF">HZI73_26300</name>
</gene>
<dbReference type="InterPro" id="IPR016177">
    <property type="entry name" value="DNA-bd_dom_sf"/>
</dbReference>
<accession>A0A8J8MQT5</accession>
<keyword evidence="1" id="KW-0614">Plasmid</keyword>
<organism evidence="1 2">
    <name type="scientific">Vallitalea pronyensis</name>
    <dbReference type="NCBI Taxonomy" id="1348613"/>
    <lineage>
        <taxon>Bacteria</taxon>
        <taxon>Bacillati</taxon>
        <taxon>Bacillota</taxon>
        <taxon>Clostridia</taxon>
        <taxon>Lachnospirales</taxon>
        <taxon>Vallitaleaceae</taxon>
        <taxon>Vallitalea</taxon>
    </lineage>
</organism>